<dbReference type="AlphaFoldDB" id="A0A9D2UWM8"/>
<dbReference type="EMBL" id="DYWI01000081">
    <property type="protein sequence ID" value="HJF65398.1"/>
    <property type="molecule type" value="Genomic_DNA"/>
</dbReference>
<keyword evidence="1" id="KW-1133">Transmembrane helix</keyword>
<feature type="transmembrane region" description="Helical" evidence="1">
    <location>
        <begin position="182"/>
        <end position="208"/>
    </location>
</feature>
<dbReference type="Pfam" id="PF13346">
    <property type="entry name" value="ABC2_membrane_5"/>
    <property type="match status" value="1"/>
</dbReference>
<evidence type="ECO:0000256" key="1">
    <source>
        <dbReference type="SAM" id="Phobius"/>
    </source>
</evidence>
<reference evidence="2" key="2">
    <citation type="submission" date="2021-09" db="EMBL/GenBank/DDBJ databases">
        <authorList>
            <person name="Gilroy R."/>
        </authorList>
    </citation>
    <scope>NUCLEOTIDE SEQUENCE</scope>
    <source>
        <strain evidence="2">ChiGjej6B6-11269</strain>
    </source>
</reference>
<proteinExistence type="predicted"/>
<keyword evidence="1" id="KW-0812">Transmembrane</keyword>
<keyword evidence="1" id="KW-0472">Membrane</keyword>
<organism evidence="2 3">
    <name type="scientific">Slackia equolifaciens</name>
    <dbReference type="NCBI Taxonomy" id="498718"/>
    <lineage>
        <taxon>Bacteria</taxon>
        <taxon>Bacillati</taxon>
        <taxon>Actinomycetota</taxon>
        <taxon>Coriobacteriia</taxon>
        <taxon>Eggerthellales</taxon>
        <taxon>Eggerthellaceae</taxon>
        <taxon>Slackia</taxon>
    </lineage>
</organism>
<gene>
    <name evidence="2" type="ORF">K8U77_04680</name>
</gene>
<feature type="non-terminal residue" evidence="2">
    <location>
        <position position="1"/>
    </location>
</feature>
<name>A0A9D2UWM8_9ACTN</name>
<evidence type="ECO:0000313" key="3">
    <source>
        <dbReference type="Proteomes" id="UP000786989"/>
    </source>
</evidence>
<protein>
    <submittedName>
        <fullName evidence="2">ABC-2 transporter permease</fullName>
    </submittedName>
</protein>
<feature type="transmembrane region" description="Helical" evidence="1">
    <location>
        <begin position="111"/>
        <end position="135"/>
    </location>
</feature>
<dbReference type="Proteomes" id="UP000786989">
    <property type="component" value="Unassembled WGS sequence"/>
</dbReference>
<evidence type="ECO:0000313" key="2">
    <source>
        <dbReference type="EMBL" id="HJF65398.1"/>
    </source>
</evidence>
<dbReference type="InterPro" id="IPR025699">
    <property type="entry name" value="ABC2_memb-like"/>
</dbReference>
<feature type="transmembrane region" description="Helical" evidence="1">
    <location>
        <begin position="142"/>
        <end position="162"/>
    </location>
</feature>
<accession>A0A9D2UWM8</accession>
<feature type="transmembrane region" description="Helical" evidence="1">
    <location>
        <begin position="16"/>
        <end position="37"/>
    </location>
</feature>
<sequence>GLVLGVVLAFIMENPYVILPLVGVMVSVTCAFTLLALDERNRWEAFRLALPLSRRNVVVGRYASLFASSTIGFAVGVVASILVVVLASVLMGLGYGSAGALFMASNVALSAYALAGVAGALIISAMLSVMLPLAFRFGMTRAVRFVPMIVVVAVLVAFAATTSGSADFIVAFSDVLLSAGGIWAFAAFGAVLSLAIYVVSAVVACRLYESREL</sequence>
<comment type="caution">
    <text evidence="2">The sequence shown here is derived from an EMBL/GenBank/DDBJ whole genome shotgun (WGS) entry which is preliminary data.</text>
</comment>
<reference evidence="2" key="1">
    <citation type="journal article" date="2021" name="PeerJ">
        <title>Extensive microbial diversity within the chicken gut microbiome revealed by metagenomics and culture.</title>
        <authorList>
            <person name="Gilroy R."/>
            <person name="Ravi A."/>
            <person name="Getino M."/>
            <person name="Pursley I."/>
            <person name="Horton D.L."/>
            <person name="Alikhan N.F."/>
            <person name="Baker D."/>
            <person name="Gharbi K."/>
            <person name="Hall N."/>
            <person name="Watson M."/>
            <person name="Adriaenssens E.M."/>
            <person name="Foster-Nyarko E."/>
            <person name="Jarju S."/>
            <person name="Secka A."/>
            <person name="Antonio M."/>
            <person name="Oren A."/>
            <person name="Chaudhuri R.R."/>
            <person name="La Ragione R."/>
            <person name="Hildebrand F."/>
            <person name="Pallen M.J."/>
        </authorList>
    </citation>
    <scope>NUCLEOTIDE SEQUENCE</scope>
    <source>
        <strain evidence="2">ChiGjej6B6-11269</strain>
    </source>
</reference>
<feature type="transmembrane region" description="Helical" evidence="1">
    <location>
        <begin position="58"/>
        <end position="91"/>
    </location>
</feature>